<proteinExistence type="inferred from homology"/>
<organism evidence="4 5">
    <name type="scientific">Bosea vaviloviae</name>
    <dbReference type="NCBI Taxonomy" id="1526658"/>
    <lineage>
        <taxon>Bacteria</taxon>
        <taxon>Pseudomonadati</taxon>
        <taxon>Pseudomonadota</taxon>
        <taxon>Alphaproteobacteria</taxon>
        <taxon>Hyphomicrobiales</taxon>
        <taxon>Boseaceae</taxon>
        <taxon>Bosea</taxon>
    </lineage>
</organism>
<dbReference type="EMBL" id="CP017147">
    <property type="protein sequence ID" value="AOO79598.1"/>
    <property type="molecule type" value="Genomic_DNA"/>
</dbReference>
<dbReference type="SUPFAM" id="SSF51556">
    <property type="entry name" value="Metallo-dependent hydrolases"/>
    <property type="match status" value="1"/>
</dbReference>
<dbReference type="OrthoDB" id="9796020at2"/>
<dbReference type="Gene3D" id="2.30.40.10">
    <property type="entry name" value="Urease, subunit C, domain 1"/>
    <property type="match status" value="1"/>
</dbReference>
<dbReference type="PANTHER" id="PTHR43794">
    <property type="entry name" value="AMINOHYDROLASE SSNA-RELATED"/>
    <property type="match status" value="1"/>
</dbReference>
<comment type="similarity">
    <text evidence="1">Belongs to the metallo-dependent hydrolases superfamily. ATZ/TRZ family.</text>
</comment>
<keyword evidence="2 4" id="KW-0378">Hydrolase</keyword>
<dbReference type="SUPFAM" id="SSF51338">
    <property type="entry name" value="Composite domain of metallo-dependent hydrolases"/>
    <property type="match status" value="1"/>
</dbReference>
<dbReference type="STRING" id="1526658.BHK69_03040"/>
<evidence type="ECO:0000256" key="2">
    <source>
        <dbReference type="ARBA" id="ARBA00022801"/>
    </source>
</evidence>
<dbReference type="InterPro" id="IPR006680">
    <property type="entry name" value="Amidohydro-rel"/>
</dbReference>
<sequence length="479" mass="52295">MTITLIRNASWIVAYDAKAKGHVYLRDGDVAYEGDRILQVGGSYKGKADATIDGRGKMVMPGLVNIHSHPSSEAMCKGWNDELGSAKMYGTALYEFMPLFRCDAAGVKPCAQVTYSELLMSGVTTLVDMSAAWDGWFETFKASGLRAVFAPMYRSARWYTDNGHLAQYEWDAKAGEKAMAQAMKLLDQVAADATGRLSGMVSPSQIDTCTPELIQASYEEAETRKIPFQIHAAQSVVEFHEITRRHGMTPVEWLEELDVLGPFSIIGHGIFLDHHSSVKWPATDDMGALVETGTNVAHCPIVFQRRGIAMQSFGQYVAAGINVGIGTDTYPHHMLEELRAVCIGSRMMAEDVYDVRTSDAFNAATLGSAKALGRDDIGRLAKGAKADIVLVDVTHPMMRPLRDPLRSLIYAAGERAVTTVIVDGVTVVENGKVLTMDYASAAAELEEAQRRAEPNVKGLDWAKRDHLEISPLTFPAGRG</sequence>
<keyword evidence="5" id="KW-1185">Reference proteome</keyword>
<gene>
    <name evidence="4" type="ORF">BHK69_03040</name>
</gene>
<evidence type="ECO:0000259" key="3">
    <source>
        <dbReference type="Pfam" id="PF01979"/>
    </source>
</evidence>
<dbReference type="KEGG" id="bvv:BHK69_03040"/>
<dbReference type="InterPro" id="IPR050287">
    <property type="entry name" value="MTA/SAH_deaminase"/>
</dbReference>
<dbReference type="Pfam" id="PF01979">
    <property type="entry name" value="Amidohydro_1"/>
    <property type="match status" value="1"/>
</dbReference>
<accession>A0A1D7TWV8</accession>
<dbReference type="RefSeq" id="WP_069688820.1">
    <property type="nucleotide sequence ID" value="NZ_CP017147.1"/>
</dbReference>
<dbReference type="AlphaFoldDB" id="A0A1D7TWV8"/>
<dbReference type="GO" id="GO:0016810">
    <property type="term" value="F:hydrolase activity, acting on carbon-nitrogen (but not peptide) bonds"/>
    <property type="evidence" value="ECO:0007669"/>
    <property type="project" value="InterPro"/>
</dbReference>
<feature type="domain" description="Amidohydrolase-related" evidence="3">
    <location>
        <begin position="58"/>
        <end position="427"/>
    </location>
</feature>
<dbReference type="Proteomes" id="UP000094969">
    <property type="component" value="Chromosome"/>
</dbReference>
<dbReference type="InterPro" id="IPR032466">
    <property type="entry name" value="Metal_Hydrolase"/>
</dbReference>
<evidence type="ECO:0000256" key="1">
    <source>
        <dbReference type="ARBA" id="ARBA00006745"/>
    </source>
</evidence>
<dbReference type="Gene3D" id="3.20.20.140">
    <property type="entry name" value="Metal-dependent hydrolases"/>
    <property type="match status" value="1"/>
</dbReference>
<dbReference type="PANTHER" id="PTHR43794:SF11">
    <property type="entry name" value="AMIDOHYDROLASE-RELATED DOMAIN-CONTAINING PROTEIN"/>
    <property type="match status" value="1"/>
</dbReference>
<dbReference type="InterPro" id="IPR011059">
    <property type="entry name" value="Metal-dep_hydrolase_composite"/>
</dbReference>
<evidence type="ECO:0000313" key="4">
    <source>
        <dbReference type="EMBL" id="AOO79598.1"/>
    </source>
</evidence>
<reference evidence="4 5" key="1">
    <citation type="journal article" date="2015" name="Antonie Van Leeuwenhoek">
        <title>Bosea vaviloviae sp. nov., a new species of slow-growing rhizobia isolated from nodules of the relict species Vavilovia formosa (Stev.) Fed.</title>
        <authorList>
            <person name="Safronova V.I."/>
            <person name="Kuznetsova I.G."/>
            <person name="Sazanova A.L."/>
            <person name="Kimeklis A.K."/>
            <person name="Belimov A.A."/>
            <person name="Andronov E.E."/>
            <person name="Pinaev A.G."/>
            <person name="Chizhevskaya E.P."/>
            <person name="Pukhaev A.R."/>
            <person name="Popov K.P."/>
            <person name="Willems A."/>
            <person name="Tikhonovich I.A."/>
        </authorList>
    </citation>
    <scope>NUCLEOTIDE SEQUENCE [LARGE SCALE GENOMIC DNA]</scope>
    <source>
        <strain evidence="4 5">Vaf18</strain>
    </source>
</reference>
<evidence type="ECO:0000313" key="5">
    <source>
        <dbReference type="Proteomes" id="UP000094969"/>
    </source>
</evidence>
<name>A0A1D7TWV8_9HYPH</name>
<protein>
    <submittedName>
        <fullName evidence="4">N-ethylammeline chlorohydrolase</fullName>
    </submittedName>
</protein>